<dbReference type="Pfam" id="PF00005">
    <property type="entry name" value="ABC_tran"/>
    <property type="match status" value="2"/>
</dbReference>
<dbReference type="InterPro" id="IPR036640">
    <property type="entry name" value="ABC1_TM_sf"/>
</dbReference>
<keyword evidence="16" id="KW-1185">Reference proteome</keyword>
<feature type="domain" description="ABC transmembrane type-1" evidence="14">
    <location>
        <begin position="886"/>
        <end position="1181"/>
    </location>
</feature>
<keyword evidence="7" id="KW-0067">ATP-binding</keyword>
<dbReference type="eggNOG" id="KOG0054">
    <property type="taxonomic scope" value="Eukaryota"/>
</dbReference>
<dbReference type="VEuPathDB" id="FungiDB:TEQG_04366"/>
<feature type="transmembrane region" description="Helical" evidence="12">
    <location>
        <begin position="167"/>
        <end position="188"/>
    </location>
</feature>
<dbReference type="InterPro" id="IPR003439">
    <property type="entry name" value="ABC_transporter-like_ATP-bd"/>
</dbReference>
<dbReference type="PROSITE" id="PS50929">
    <property type="entry name" value="ABC_TM1F"/>
    <property type="match status" value="2"/>
</dbReference>
<evidence type="ECO:0000256" key="10">
    <source>
        <dbReference type="ARBA" id="ARBA00023180"/>
    </source>
</evidence>
<dbReference type="InterPro" id="IPR050173">
    <property type="entry name" value="ABC_transporter_C-like"/>
</dbReference>
<evidence type="ECO:0000256" key="3">
    <source>
        <dbReference type="ARBA" id="ARBA00022448"/>
    </source>
</evidence>
<dbReference type="InterPro" id="IPR017871">
    <property type="entry name" value="ABC_transporter-like_CS"/>
</dbReference>
<name>F2PTJ0_TRIEC</name>
<organism evidence="15 16">
    <name type="scientific">Trichophyton equinum (strain ATCC MYA-4606 / CBS 127.97)</name>
    <name type="common">Horse ringworm fungus</name>
    <dbReference type="NCBI Taxonomy" id="559882"/>
    <lineage>
        <taxon>Eukaryota</taxon>
        <taxon>Fungi</taxon>
        <taxon>Dikarya</taxon>
        <taxon>Ascomycota</taxon>
        <taxon>Pezizomycotina</taxon>
        <taxon>Eurotiomycetes</taxon>
        <taxon>Eurotiomycetidae</taxon>
        <taxon>Onygenales</taxon>
        <taxon>Arthrodermataceae</taxon>
        <taxon>Trichophyton</taxon>
    </lineage>
</organism>
<dbReference type="EMBL" id="DS995738">
    <property type="protein sequence ID" value="EGE05208.1"/>
    <property type="molecule type" value="Genomic_DNA"/>
</dbReference>
<dbReference type="PANTHER" id="PTHR24223">
    <property type="entry name" value="ATP-BINDING CASSETTE SUB-FAMILY C"/>
    <property type="match status" value="1"/>
</dbReference>
<keyword evidence="4 12" id="KW-0812">Transmembrane</keyword>
<reference evidence="16" key="1">
    <citation type="journal article" date="2012" name="MBio">
        <title>Comparative genome analysis of Trichophyton rubrum and related dermatophytes reveals candidate genes involved in infection.</title>
        <authorList>
            <person name="Martinez D.A."/>
            <person name="Oliver B.G."/>
            <person name="Graeser Y."/>
            <person name="Goldberg J.M."/>
            <person name="Li W."/>
            <person name="Martinez-Rossi N.M."/>
            <person name="Monod M."/>
            <person name="Shelest E."/>
            <person name="Barton R.C."/>
            <person name="Birch E."/>
            <person name="Brakhage A.A."/>
            <person name="Chen Z."/>
            <person name="Gurr S.J."/>
            <person name="Heiman D."/>
            <person name="Heitman J."/>
            <person name="Kosti I."/>
            <person name="Rossi A."/>
            <person name="Saif S."/>
            <person name="Samalova M."/>
            <person name="Saunders C.W."/>
            <person name="Shea T."/>
            <person name="Summerbell R.C."/>
            <person name="Xu J."/>
            <person name="Young S."/>
            <person name="Zeng Q."/>
            <person name="Birren B.W."/>
            <person name="Cuomo C.A."/>
            <person name="White T.C."/>
        </authorList>
    </citation>
    <scope>NUCLEOTIDE SEQUENCE [LARGE SCALE GENOMIC DNA]</scope>
    <source>
        <strain evidence="16">ATCC MYA-4606 / CBS 127.97</strain>
    </source>
</reference>
<evidence type="ECO:0000256" key="9">
    <source>
        <dbReference type="ARBA" id="ARBA00023136"/>
    </source>
</evidence>
<dbReference type="GO" id="GO:0140359">
    <property type="term" value="F:ABC-type transporter activity"/>
    <property type="evidence" value="ECO:0007669"/>
    <property type="project" value="InterPro"/>
</dbReference>
<dbReference type="PANTHER" id="PTHR24223:SF456">
    <property type="entry name" value="MULTIDRUG RESISTANCE-ASSOCIATED PROTEIN LETHAL(2)03659"/>
    <property type="match status" value="1"/>
</dbReference>
<dbReference type="Gene3D" id="3.40.50.300">
    <property type="entry name" value="P-loop containing nucleotide triphosphate hydrolases"/>
    <property type="match status" value="2"/>
</dbReference>
<dbReference type="GO" id="GO:0005737">
    <property type="term" value="C:cytoplasm"/>
    <property type="evidence" value="ECO:0007669"/>
    <property type="project" value="UniProtKB-ARBA"/>
</dbReference>
<feature type="transmembrane region" description="Helical" evidence="12">
    <location>
        <begin position="314"/>
        <end position="336"/>
    </location>
</feature>
<dbReference type="FunFam" id="1.20.1560.10:FF:000013">
    <property type="entry name" value="ABC transporter C family member 2"/>
    <property type="match status" value="1"/>
</dbReference>
<feature type="transmembrane region" description="Helical" evidence="12">
    <location>
        <begin position="412"/>
        <end position="436"/>
    </location>
</feature>
<dbReference type="FunFam" id="3.40.50.300:FF:000825">
    <property type="entry name" value="ABC bile acid transporter"/>
    <property type="match status" value="1"/>
</dbReference>
<keyword evidence="8 12" id="KW-1133">Transmembrane helix</keyword>
<feature type="transmembrane region" description="Helical" evidence="12">
    <location>
        <begin position="103"/>
        <end position="121"/>
    </location>
</feature>
<evidence type="ECO:0000256" key="12">
    <source>
        <dbReference type="SAM" id="Phobius"/>
    </source>
</evidence>
<proteinExistence type="inferred from homology"/>
<evidence type="ECO:0000259" key="13">
    <source>
        <dbReference type="PROSITE" id="PS50893"/>
    </source>
</evidence>
<gene>
    <name evidence="15" type="ORF">TEQG_04366</name>
</gene>
<evidence type="ECO:0000313" key="15">
    <source>
        <dbReference type="EMBL" id="EGE05208.1"/>
    </source>
</evidence>
<dbReference type="CDD" id="cd03244">
    <property type="entry name" value="ABCC_MRP_domain2"/>
    <property type="match status" value="1"/>
</dbReference>
<dbReference type="InterPro" id="IPR003593">
    <property type="entry name" value="AAA+_ATPase"/>
</dbReference>
<comment type="subcellular location">
    <subcellularLocation>
        <location evidence="1">Membrane</location>
        <topology evidence="1">Multi-pass membrane protein</topology>
    </subcellularLocation>
</comment>
<feature type="compositionally biased region" description="Acidic residues" evidence="11">
    <location>
        <begin position="373"/>
        <end position="391"/>
    </location>
</feature>
<dbReference type="Proteomes" id="UP000009169">
    <property type="component" value="Unassembled WGS sequence"/>
</dbReference>
<evidence type="ECO:0000256" key="11">
    <source>
        <dbReference type="SAM" id="MobiDB-lite"/>
    </source>
</evidence>
<evidence type="ECO:0000256" key="2">
    <source>
        <dbReference type="ARBA" id="ARBA00009726"/>
    </source>
</evidence>
<dbReference type="CDD" id="cd18596">
    <property type="entry name" value="ABC_6TM_VMR1_D1_like"/>
    <property type="match status" value="1"/>
</dbReference>
<feature type="region of interest" description="Disordered" evidence="11">
    <location>
        <begin position="367"/>
        <end position="394"/>
    </location>
</feature>
<protein>
    <submittedName>
        <fullName evidence="15">ATP-dependent bile acid permease</fullName>
    </submittedName>
</protein>
<feature type="domain" description="ABC transmembrane type-1" evidence="14">
    <location>
        <begin position="401"/>
        <end position="585"/>
    </location>
</feature>
<dbReference type="GO" id="GO:0016020">
    <property type="term" value="C:membrane"/>
    <property type="evidence" value="ECO:0007669"/>
    <property type="project" value="UniProtKB-SubCell"/>
</dbReference>
<dbReference type="HOGENOM" id="CLU_000604_27_6_1"/>
<feature type="transmembrane region" description="Helical" evidence="12">
    <location>
        <begin position="938"/>
        <end position="955"/>
    </location>
</feature>
<evidence type="ECO:0000256" key="4">
    <source>
        <dbReference type="ARBA" id="ARBA00022692"/>
    </source>
</evidence>
<evidence type="ECO:0000256" key="5">
    <source>
        <dbReference type="ARBA" id="ARBA00022737"/>
    </source>
</evidence>
<keyword evidence="6" id="KW-0547">Nucleotide-binding</keyword>
<feature type="domain" description="ABC transporter" evidence="13">
    <location>
        <begin position="612"/>
        <end position="863"/>
    </location>
</feature>
<dbReference type="SMART" id="SM00382">
    <property type="entry name" value="AAA"/>
    <property type="match status" value="2"/>
</dbReference>
<feature type="transmembrane region" description="Helical" evidence="12">
    <location>
        <begin position="133"/>
        <end position="155"/>
    </location>
</feature>
<dbReference type="SUPFAM" id="SSF52540">
    <property type="entry name" value="P-loop containing nucleoside triphosphate hydrolases"/>
    <property type="match status" value="2"/>
</dbReference>
<feature type="transmembrane region" description="Helical" evidence="12">
    <location>
        <begin position="69"/>
        <end position="88"/>
    </location>
</feature>
<dbReference type="Pfam" id="PF00664">
    <property type="entry name" value="ABC_membrane"/>
    <property type="match status" value="2"/>
</dbReference>
<feature type="transmembrane region" description="Helical" evidence="12">
    <location>
        <begin position="442"/>
        <end position="462"/>
    </location>
</feature>
<evidence type="ECO:0000313" key="16">
    <source>
        <dbReference type="Proteomes" id="UP000009169"/>
    </source>
</evidence>
<dbReference type="PROSITE" id="PS50893">
    <property type="entry name" value="ABC_TRANSPORTER_2"/>
    <property type="match status" value="2"/>
</dbReference>
<keyword evidence="10" id="KW-0325">Glycoprotein</keyword>
<evidence type="ECO:0000256" key="8">
    <source>
        <dbReference type="ARBA" id="ARBA00022989"/>
    </source>
</evidence>
<feature type="transmembrane region" description="Helical" evidence="12">
    <location>
        <begin position="12"/>
        <end position="32"/>
    </location>
</feature>
<keyword evidence="9 12" id="KW-0472">Membrane</keyword>
<feature type="transmembrane region" description="Helical" evidence="12">
    <location>
        <begin position="1041"/>
        <end position="1061"/>
    </location>
</feature>
<feature type="transmembrane region" description="Helical" evidence="12">
    <location>
        <begin position="529"/>
        <end position="550"/>
    </location>
</feature>
<dbReference type="CDD" id="cd03250">
    <property type="entry name" value="ABCC_MRP_domain1"/>
    <property type="match status" value="1"/>
</dbReference>
<sequence length="1478" mass="164425">MSPNIDPVVVGVGIAAAVLILLATLPAFNSIVQKLCHGSYTSLESLPEDQDGEATEESISSYSTTIQMAVIYAASLVGLVASTVKAIMSTTQNSVRYSEVESWVQYGTFVLLLPHVMALSFKQEYASQFRIASYASLASVVQFVMSGFLDVRLLTPAHYDNLTSFQVAIWIIQLLATACLLFACLCLPRRPDVFIKDKVVDRQYTASALSRFTFAWPSHLVKYIIKNPSIDVHELPRMDHYTRSENLLTKFSERSPAQALWRQIFGLHYITFAKHWILTATEALLNFVPKVSMYFILHSLERKQEGENIGIDNWIWTLILAVGLILSCWTGTWMRWVGDSQLALRIEAQLCAAVFAKAMLKKDTRGAEKSTADEDGDEEVDGNEEETDIEDSEKKGTQQWIINLMGIDAEEVGLSAAFMSTIILSTCTFILSLAVLFKLIKWKSLLAALLIFTILAPLNAWLSKAYSKTQDRLMSARDIKTGVISEALHGLRQIKFAALEKEWQSRIMSVRLNEMNEVWRSCLYDVGMIFCWGAVPTMMTTVALAVYAIFEGKLTASVAFASLEVFFELEDSLSMIPIVITGVIEGMVSLRRLESYLSSPHKEEYRKESSSITYQNASIAWPSDTCNLEDRFVLKNINLTFPNKELSLVCGPTGSGKSLLLGSIFGEADLVGGAISVPTPPFTVYHTPDNTITPDNWIIPSSVAFVAQSPWIENGTLRDNIIFGCPFSAERYKKVLDVCALTDDLHILIDGDMTEIGPRGINLSGGQRWRVSLARALYSRAGILVLDDIFSAVDVHVGRHIFEKALTGELGQGRTRILATHHVALCMPKTSYMVVLEDGAMIQAGHPDEIDDANTLTKAEEREIGQVKWGVYKEYLKSSGGAAFWVAVAICLCSAQALGLGRSWWLKIWTGSSKPKEKAQILLNQTVMSMNKPADDALWFYLGIYFALAMSRTLIKSFSHLFIWTGTIRASKDLFEKMTSRVLRAPLRWVDTVPVGRVINRFTLDFATFDSKLGDDLAYLFLDVLDLCSILVAAILVSSYILMLTIVLSGVCAHFAIRYMITARELRRIKSQARSPIIEQFGTSLQGIGTIRAFDKADTYMDKMYRNIDDHTSAHYYIILFNEWMAFRTGMADALFGACLTFILMSTKGIEPSLVGFALNFMLDGAQLIGSAIDKYTETQLDMNSTERIIEYSQVVTEDHTGQEVPAGWPSKGRIEVDNITASYSPELPPVLNGLTFSVEPNHRVGIIGRTGSGKSTLTLALFRLLGLRGGTILIDGIDISTIKLHDLRSRMSIIPQDPVLFSGTIRSNLDPFNEYTDEQLQTALKRVHFQLFSGETDEESGNDEGEEDRSRTPSLDYAISEGGLSLSQGQRQLLCLARAIVARPKVMVLDEATSAVDMKTDALIQRSIREEFQDSTLLVVAHRLTTVADFDRILVMKEGEAVEYDSPGALMKARGVFWRMVQGSGERKELESLLEDK</sequence>
<feature type="transmembrane region" description="Helical" evidence="12">
    <location>
        <begin position="882"/>
        <end position="905"/>
    </location>
</feature>
<comment type="similarity">
    <text evidence="2">Belongs to the ABC transporter superfamily. ABCC family. Conjugate transporter (TC 3.A.1.208) subfamily.</text>
</comment>
<dbReference type="GO" id="GO:0005524">
    <property type="term" value="F:ATP binding"/>
    <property type="evidence" value="ECO:0007669"/>
    <property type="project" value="UniProtKB-KW"/>
</dbReference>
<dbReference type="InterPro" id="IPR027417">
    <property type="entry name" value="P-loop_NTPase"/>
</dbReference>
<evidence type="ECO:0000259" key="14">
    <source>
        <dbReference type="PROSITE" id="PS50929"/>
    </source>
</evidence>
<feature type="domain" description="ABC transporter" evidence="13">
    <location>
        <begin position="1215"/>
        <end position="1464"/>
    </location>
</feature>
<dbReference type="Gene3D" id="1.20.1560.10">
    <property type="entry name" value="ABC transporter type 1, transmembrane domain"/>
    <property type="match status" value="2"/>
</dbReference>
<evidence type="ECO:0000256" key="6">
    <source>
        <dbReference type="ARBA" id="ARBA00022741"/>
    </source>
</evidence>
<dbReference type="OrthoDB" id="6500128at2759"/>
<dbReference type="GO" id="GO:0016887">
    <property type="term" value="F:ATP hydrolysis activity"/>
    <property type="evidence" value="ECO:0007669"/>
    <property type="project" value="InterPro"/>
</dbReference>
<dbReference type="CDD" id="cd18604">
    <property type="entry name" value="ABC_6TM_VMR1_D2_like"/>
    <property type="match status" value="1"/>
</dbReference>
<evidence type="ECO:0000256" key="1">
    <source>
        <dbReference type="ARBA" id="ARBA00004141"/>
    </source>
</evidence>
<evidence type="ECO:0000256" key="7">
    <source>
        <dbReference type="ARBA" id="ARBA00022840"/>
    </source>
</evidence>
<keyword evidence="3" id="KW-0813">Transport</keyword>
<dbReference type="SUPFAM" id="SSF90123">
    <property type="entry name" value="ABC transporter transmembrane region"/>
    <property type="match status" value="2"/>
</dbReference>
<dbReference type="FunFam" id="3.40.50.300:FF:000610">
    <property type="entry name" value="Multidrug resistance-associated ABC transporter"/>
    <property type="match status" value="1"/>
</dbReference>
<dbReference type="PROSITE" id="PS00211">
    <property type="entry name" value="ABC_TRANSPORTER_1"/>
    <property type="match status" value="1"/>
</dbReference>
<keyword evidence="5" id="KW-0677">Repeat</keyword>
<accession>F2PTJ0</accession>
<dbReference type="InterPro" id="IPR011527">
    <property type="entry name" value="ABC1_TM_dom"/>
</dbReference>